<dbReference type="PANTHER" id="PTHR45789">
    <property type="entry name" value="FI18025P1"/>
    <property type="match status" value="1"/>
</dbReference>
<dbReference type="AlphaFoldDB" id="A0AAV4U342"/>
<dbReference type="Pfam" id="PF00505">
    <property type="entry name" value="HMG_box"/>
    <property type="match status" value="1"/>
</dbReference>
<dbReference type="SMART" id="SM00398">
    <property type="entry name" value="HMG"/>
    <property type="match status" value="1"/>
</dbReference>
<dbReference type="Proteomes" id="UP001054837">
    <property type="component" value="Unassembled WGS sequence"/>
</dbReference>
<dbReference type="PANTHER" id="PTHR45789:SF2">
    <property type="entry name" value="FI18025P1"/>
    <property type="match status" value="1"/>
</dbReference>
<dbReference type="GO" id="GO:0000981">
    <property type="term" value="F:DNA-binding transcription factor activity, RNA polymerase II-specific"/>
    <property type="evidence" value="ECO:0007669"/>
    <property type="project" value="TreeGrafter"/>
</dbReference>
<evidence type="ECO:0000259" key="4">
    <source>
        <dbReference type="PROSITE" id="PS50118"/>
    </source>
</evidence>
<dbReference type="GO" id="GO:0005634">
    <property type="term" value="C:nucleus"/>
    <property type="evidence" value="ECO:0007669"/>
    <property type="project" value="UniProtKB-UniRule"/>
</dbReference>
<gene>
    <name evidence="5" type="primary">AVEN_134610_1</name>
    <name evidence="5" type="ORF">CDAR_381301</name>
</gene>
<dbReference type="PROSITE" id="PS50118">
    <property type="entry name" value="HMG_BOX_2"/>
    <property type="match status" value="1"/>
</dbReference>
<sequence length="370" mass="42601">MLYAREHRKSLASEYPTHNNKNISSLLGERWRTVDEETKQQYYRKAKMLEELHKQKYPGYIYSPRIARIQKMARKKKNIEKCNVNSLPIDNEMQLELPTSILEQSSRGTSTSFFPGRHSEECEMQPGMYVDNYYPRNVSSNAYDCNTWERYHDSVYEPSMTHSWNACSGSCSLGCRRECSAIQPNVEQEHFAHLPPSAPYPEYQSTYYNCNSTTACCNPHSLPYTYEPCRDNKMMVCNGWSRTCAHWKTPSNAPPPYCYQNMDYYCNQSPDYFRGYYAKCPAEYDYSSEVCDNRQAKRKETGEPVTVVQAGESPSQYVEQENVESNADEIVNVVDEDNVEPKVLPFLPQDDNGAITSSVQLQIGAAQNVV</sequence>
<feature type="domain" description="HMG box" evidence="4">
    <location>
        <begin position="1"/>
        <end position="61"/>
    </location>
</feature>
<evidence type="ECO:0000313" key="6">
    <source>
        <dbReference type="Proteomes" id="UP001054837"/>
    </source>
</evidence>
<evidence type="ECO:0000313" key="5">
    <source>
        <dbReference type="EMBL" id="GIY52203.1"/>
    </source>
</evidence>
<evidence type="ECO:0000256" key="1">
    <source>
        <dbReference type="ARBA" id="ARBA00023125"/>
    </source>
</evidence>
<comment type="caution">
    <text evidence="5">The sequence shown here is derived from an EMBL/GenBank/DDBJ whole genome shotgun (WGS) entry which is preliminary data.</text>
</comment>
<reference evidence="5 6" key="1">
    <citation type="submission" date="2021-06" db="EMBL/GenBank/DDBJ databases">
        <title>Caerostris darwini draft genome.</title>
        <authorList>
            <person name="Kono N."/>
            <person name="Arakawa K."/>
        </authorList>
    </citation>
    <scope>NUCLEOTIDE SEQUENCE [LARGE SCALE GENOMIC DNA]</scope>
</reference>
<keyword evidence="2 3" id="KW-0539">Nucleus</keyword>
<dbReference type="InterPro" id="IPR009071">
    <property type="entry name" value="HMG_box_dom"/>
</dbReference>
<dbReference type="InterPro" id="IPR036910">
    <property type="entry name" value="HMG_box_dom_sf"/>
</dbReference>
<evidence type="ECO:0000256" key="2">
    <source>
        <dbReference type="ARBA" id="ARBA00023242"/>
    </source>
</evidence>
<dbReference type="InterPro" id="IPR051356">
    <property type="entry name" value="SOX/SOX-like_TF"/>
</dbReference>
<dbReference type="Gene3D" id="1.10.30.10">
    <property type="entry name" value="High mobility group box domain"/>
    <property type="match status" value="1"/>
</dbReference>
<keyword evidence="6" id="KW-1185">Reference proteome</keyword>
<keyword evidence="1 3" id="KW-0238">DNA-binding</keyword>
<proteinExistence type="predicted"/>
<protein>
    <submittedName>
        <fullName evidence="5">HMG box domain-containing protein</fullName>
    </submittedName>
</protein>
<accession>A0AAV4U342</accession>
<organism evidence="5 6">
    <name type="scientific">Caerostris darwini</name>
    <dbReference type="NCBI Taxonomy" id="1538125"/>
    <lineage>
        <taxon>Eukaryota</taxon>
        <taxon>Metazoa</taxon>
        <taxon>Ecdysozoa</taxon>
        <taxon>Arthropoda</taxon>
        <taxon>Chelicerata</taxon>
        <taxon>Arachnida</taxon>
        <taxon>Araneae</taxon>
        <taxon>Araneomorphae</taxon>
        <taxon>Entelegynae</taxon>
        <taxon>Araneoidea</taxon>
        <taxon>Araneidae</taxon>
        <taxon>Caerostris</taxon>
    </lineage>
</organism>
<name>A0AAV4U342_9ARAC</name>
<dbReference type="EMBL" id="BPLQ01010639">
    <property type="protein sequence ID" value="GIY52203.1"/>
    <property type="molecule type" value="Genomic_DNA"/>
</dbReference>
<dbReference type="GO" id="GO:0000978">
    <property type="term" value="F:RNA polymerase II cis-regulatory region sequence-specific DNA binding"/>
    <property type="evidence" value="ECO:0007669"/>
    <property type="project" value="TreeGrafter"/>
</dbReference>
<feature type="DNA-binding region" description="HMG box" evidence="3">
    <location>
        <begin position="1"/>
        <end position="61"/>
    </location>
</feature>
<evidence type="ECO:0000256" key="3">
    <source>
        <dbReference type="PROSITE-ProRule" id="PRU00267"/>
    </source>
</evidence>
<dbReference type="SUPFAM" id="SSF47095">
    <property type="entry name" value="HMG-box"/>
    <property type="match status" value="1"/>
</dbReference>